<dbReference type="OrthoDB" id="9783876at2"/>
<dbReference type="SUPFAM" id="SSF46689">
    <property type="entry name" value="Homeodomain-like"/>
    <property type="match status" value="2"/>
</dbReference>
<dbReference type="InterPro" id="IPR053142">
    <property type="entry name" value="PchR_regulatory_protein"/>
</dbReference>
<reference evidence="5" key="1">
    <citation type="submission" date="2016-08" db="EMBL/GenBank/DDBJ databases">
        <authorList>
            <person name="Merda D."/>
            <person name="Briand M."/>
            <person name="Taghouti G."/>
            <person name="Carrere S."/>
            <person name="Gouzy J."/>
            <person name="Portier P."/>
            <person name="Jacques M.-A."/>
            <person name="Fischer-Le Saux M."/>
        </authorList>
    </citation>
    <scope>NUCLEOTIDE SEQUENCE [LARGE SCALE GENOMIC DNA]</scope>
    <source>
        <strain evidence="5">CFBP1156</strain>
    </source>
</reference>
<keyword evidence="1" id="KW-0805">Transcription regulation</keyword>
<evidence type="ECO:0000313" key="4">
    <source>
        <dbReference type="EMBL" id="PPU95410.1"/>
    </source>
</evidence>
<dbReference type="EMBL" id="MDEG01000028">
    <property type="protein sequence ID" value="PPU95410.1"/>
    <property type="molecule type" value="Genomic_DNA"/>
</dbReference>
<evidence type="ECO:0000256" key="1">
    <source>
        <dbReference type="ARBA" id="ARBA00023015"/>
    </source>
</evidence>
<dbReference type="Gene3D" id="1.10.10.60">
    <property type="entry name" value="Homeodomain-like"/>
    <property type="match status" value="1"/>
</dbReference>
<feature type="domain" description="HTH araC/xylS-type" evidence="3">
    <location>
        <begin position="213"/>
        <end position="310"/>
    </location>
</feature>
<evidence type="ECO:0000259" key="3">
    <source>
        <dbReference type="PROSITE" id="PS01124"/>
    </source>
</evidence>
<dbReference type="PROSITE" id="PS01124">
    <property type="entry name" value="HTH_ARAC_FAMILY_2"/>
    <property type="match status" value="1"/>
</dbReference>
<dbReference type="RefSeq" id="WP_046980429.1">
    <property type="nucleotide sequence ID" value="NZ_CP043476.1"/>
</dbReference>
<comment type="caution">
    <text evidence="4">The sequence shown here is derived from an EMBL/GenBank/DDBJ whole genome shotgun (WGS) entry which is preliminary data.</text>
</comment>
<dbReference type="AlphaFoldDB" id="A0A2S7EQP4"/>
<dbReference type="InterPro" id="IPR009057">
    <property type="entry name" value="Homeodomain-like_sf"/>
</dbReference>
<dbReference type="Pfam" id="PF12833">
    <property type="entry name" value="HTH_18"/>
    <property type="match status" value="1"/>
</dbReference>
<name>A0A2S7EQP4_9XANT</name>
<organism evidence="4 5">
    <name type="scientific">Xanthomonas hyacinthi</name>
    <dbReference type="NCBI Taxonomy" id="56455"/>
    <lineage>
        <taxon>Bacteria</taxon>
        <taxon>Pseudomonadati</taxon>
        <taxon>Pseudomonadota</taxon>
        <taxon>Gammaproteobacteria</taxon>
        <taxon>Lysobacterales</taxon>
        <taxon>Lysobacteraceae</taxon>
        <taxon>Xanthomonas</taxon>
    </lineage>
</organism>
<dbReference type="InterPro" id="IPR018060">
    <property type="entry name" value="HTH_AraC"/>
</dbReference>
<dbReference type="Proteomes" id="UP000238261">
    <property type="component" value="Unassembled WGS sequence"/>
</dbReference>
<evidence type="ECO:0000313" key="5">
    <source>
        <dbReference type="Proteomes" id="UP000238261"/>
    </source>
</evidence>
<accession>A0A2S7EQP4</accession>
<sequence length="312" mass="35242">MNYRLTADDISPPRPLDRSPWWRSTLTEDVGNCFIDQLKFDDGLTLSYAQYDSRHDLLETRASDRSGRALTITLALEGCASTIGADGRRFDFISGYSTIAAFAGTQGKRRVPADQVVRQLRLIAEEPLLHRYGLEGVLDGVNNEQSVQSLFFGKFGGLTQRLTDSFDHLRRHDGSLLDLQIVALGLLSEQTRPFAKQRAVMDKVRASDQDKMLAARDIMMSQYDHPLTIAYLCTRVGTNEFKLKQGFRELFGTSPHRMLTDIRMQKAWELLETGLYVSTVAYKVGYQHLSSFSAAFERYYGRTPKSVTKSTS</sequence>
<gene>
    <name evidence="4" type="ORF">XhyaCFBP1156_18770</name>
</gene>
<dbReference type="PANTHER" id="PTHR47893">
    <property type="entry name" value="REGULATORY PROTEIN PCHR"/>
    <property type="match status" value="1"/>
</dbReference>
<dbReference type="GO" id="GO:0003700">
    <property type="term" value="F:DNA-binding transcription factor activity"/>
    <property type="evidence" value="ECO:0007669"/>
    <property type="project" value="InterPro"/>
</dbReference>
<dbReference type="PANTHER" id="PTHR47893:SF1">
    <property type="entry name" value="REGULATORY PROTEIN PCHR"/>
    <property type="match status" value="1"/>
</dbReference>
<dbReference type="SMART" id="SM00342">
    <property type="entry name" value="HTH_ARAC"/>
    <property type="match status" value="1"/>
</dbReference>
<keyword evidence="5" id="KW-1185">Reference proteome</keyword>
<keyword evidence="2" id="KW-0804">Transcription</keyword>
<proteinExistence type="predicted"/>
<protein>
    <submittedName>
        <fullName evidence="4">AraC family transcriptional regulator</fullName>
    </submittedName>
</protein>
<dbReference type="GO" id="GO:0043565">
    <property type="term" value="F:sequence-specific DNA binding"/>
    <property type="evidence" value="ECO:0007669"/>
    <property type="project" value="InterPro"/>
</dbReference>
<evidence type="ECO:0000256" key="2">
    <source>
        <dbReference type="ARBA" id="ARBA00023163"/>
    </source>
</evidence>